<proteinExistence type="predicted"/>
<dbReference type="Proteomes" id="UP000244005">
    <property type="component" value="Unassembled WGS sequence"/>
</dbReference>
<dbReference type="AlphaFoldDB" id="A0A2R6XKI6"/>
<organism evidence="1 2">
    <name type="scientific">Marchantia polymorpha</name>
    <name type="common">Common liverwort</name>
    <name type="synonym">Marchantia aquatica</name>
    <dbReference type="NCBI Taxonomy" id="3197"/>
    <lineage>
        <taxon>Eukaryota</taxon>
        <taxon>Viridiplantae</taxon>
        <taxon>Streptophyta</taxon>
        <taxon>Embryophyta</taxon>
        <taxon>Marchantiophyta</taxon>
        <taxon>Marchantiopsida</taxon>
        <taxon>Marchantiidae</taxon>
        <taxon>Marchantiales</taxon>
        <taxon>Marchantiaceae</taxon>
        <taxon>Marchantia</taxon>
    </lineage>
</organism>
<sequence length="125" mass="14422">MDLHMLTSDAEHHNPRFASSSPRVSTYVKKVAMSRISCTKRFIASPSQRIAGPYYPHKKSLCFTVFVFCSDSRIRICMILFTHPKDEKAQHSTRILSSSAHSSNIFFQICTYIAMDYTYESQPFR</sequence>
<accession>A0A2R6XKI6</accession>
<reference evidence="2" key="1">
    <citation type="journal article" date="2017" name="Cell">
        <title>Insights into land plant evolution garnered from the Marchantia polymorpha genome.</title>
        <authorList>
            <person name="Bowman J.L."/>
            <person name="Kohchi T."/>
            <person name="Yamato K.T."/>
            <person name="Jenkins J."/>
            <person name="Shu S."/>
            <person name="Ishizaki K."/>
            <person name="Yamaoka S."/>
            <person name="Nishihama R."/>
            <person name="Nakamura Y."/>
            <person name="Berger F."/>
            <person name="Adam C."/>
            <person name="Aki S.S."/>
            <person name="Althoff F."/>
            <person name="Araki T."/>
            <person name="Arteaga-Vazquez M.A."/>
            <person name="Balasubrmanian S."/>
            <person name="Barry K."/>
            <person name="Bauer D."/>
            <person name="Boehm C.R."/>
            <person name="Briginshaw L."/>
            <person name="Caballero-Perez J."/>
            <person name="Catarino B."/>
            <person name="Chen F."/>
            <person name="Chiyoda S."/>
            <person name="Chovatia M."/>
            <person name="Davies K.M."/>
            <person name="Delmans M."/>
            <person name="Demura T."/>
            <person name="Dierschke T."/>
            <person name="Dolan L."/>
            <person name="Dorantes-Acosta A.E."/>
            <person name="Eklund D.M."/>
            <person name="Florent S.N."/>
            <person name="Flores-Sandoval E."/>
            <person name="Fujiyama A."/>
            <person name="Fukuzawa H."/>
            <person name="Galik B."/>
            <person name="Grimanelli D."/>
            <person name="Grimwood J."/>
            <person name="Grossniklaus U."/>
            <person name="Hamada T."/>
            <person name="Haseloff J."/>
            <person name="Hetherington A.J."/>
            <person name="Higo A."/>
            <person name="Hirakawa Y."/>
            <person name="Hundley H.N."/>
            <person name="Ikeda Y."/>
            <person name="Inoue K."/>
            <person name="Inoue S.I."/>
            <person name="Ishida S."/>
            <person name="Jia Q."/>
            <person name="Kakita M."/>
            <person name="Kanazawa T."/>
            <person name="Kawai Y."/>
            <person name="Kawashima T."/>
            <person name="Kennedy M."/>
            <person name="Kinose K."/>
            <person name="Kinoshita T."/>
            <person name="Kohara Y."/>
            <person name="Koide E."/>
            <person name="Komatsu K."/>
            <person name="Kopischke S."/>
            <person name="Kubo M."/>
            <person name="Kyozuka J."/>
            <person name="Lagercrantz U."/>
            <person name="Lin S.S."/>
            <person name="Lindquist E."/>
            <person name="Lipzen A.M."/>
            <person name="Lu C.W."/>
            <person name="De Luna E."/>
            <person name="Martienssen R.A."/>
            <person name="Minamino N."/>
            <person name="Mizutani M."/>
            <person name="Mizutani M."/>
            <person name="Mochizuki N."/>
            <person name="Monte I."/>
            <person name="Mosher R."/>
            <person name="Nagasaki H."/>
            <person name="Nakagami H."/>
            <person name="Naramoto S."/>
            <person name="Nishitani K."/>
            <person name="Ohtani M."/>
            <person name="Okamoto T."/>
            <person name="Okumura M."/>
            <person name="Phillips J."/>
            <person name="Pollak B."/>
            <person name="Reinders A."/>
            <person name="Rovekamp M."/>
            <person name="Sano R."/>
            <person name="Sawa S."/>
            <person name="Schmid M.W."/>
            <person name="Shirakawa M."/>
            <person name="Solano R."/>
            <person name="Spunde A."/>
            <person name="Suetsugu N."/>
            <person name="Sugano S."/>
            <person name="Sugiyama A."/>
            <person name="Sun R."/>
            <person name="Suzuki Y."/>
            <person name="Takenaka M."/>
            <person name="Takezawa D."/>
            <person name="Tomogane H."/>
            <person name="Tsuzuki M."/>
            <person name="Ueda T."/>
            <person name="Umeda M."/>
            <person name="Ward J.M."/>
            <person name="Watanabe Y."/>
            <person name="Yazaki K."/>
            <person name="Yokoyama R."/>
            <person name="Yoshitake Y."/>
            <person name="Yotsui I."/>
            <person name="Zachgo S."/>
            <person name="Schmutz J."/>
        </authorList>
    </citation>
    <scope>NUCLEOTIDE SEQUENCE [LARGE SCALE GENOMIC DNA]</scope>
    <source>
        <strain evidence="2">Tak-1</strain>
    </source>
</reference>
<dbReference type="Gramene" id="Mp5g24180.1">
    <property type="protein sequence ID" value="Mp5g24180.1.cds"/>
    <property type="gene ID" value="Mp5g24180"/>
</dbReference>
<dbReference type="EMBL" id="KZ772682">
    <property type="protein sequence ID" value="PTQ46628.1"/>
    <property type="molecule type" value="Genomic_DNA"/>
</dbReference>
<gene>
    <name evidence="1" type="ORF">MARPO_0010s0038</name>
</gene>
<name>A0A2R6XKI6_MARPO</name>
<evidence type="ECO:0000313" key="2">
    <source>
        <dbReference type="Proteomes" id="UP000244005"/>
    </source>
</evidence>
<protein>
    <submittedName>
        <fullName evidence="1">Uncharacterized protein</fullName>
    </submittedName>
</protein>
<evidence type="ECO:0000313" key="1">
    <source>
        <dbReference type="EMBL" id="PTQ46628.1"/>
    </source>
</evidence>
<keyword evidence="2" id="KW-1185">Reference proteome</keyword>